<dbReference type="AlphaFoldDB" id="A0A7W8HHH6"/>
<evidence type="ECO:0000313" key="3">
    <source>
        <dbReference type="Proteomes" id="UP000532440"/>
    </source>
</evidence>
<comment type="caution">
    <text evidence="2">The sequence shown here is derived from an EMBL/GenBank/DDBJ whole genome shotgun (WGS) entry which is preliminary data.</text>
</comment>
<dbReference type="InterPro" id="IPR002539">
    <property type="entry name" value="MaoC-like_dom"/>
</dbReference>
<dbReference type="InterPro" id="IPR029069">
    <property type="entry name" value="HotDog_dom_sf"/>
</dbReference>
<accession>A0A7W8HHH6</accession>
<keyword evidence="3" id="KW-1185">Reference proteome</keyword>
<dbReference type="RefSeq" id="WP_183967262.1">
    <property type="nucleotide sequence ID" value="NZ_BAABEW010000002.1"/>
</dbReference>
<sequence>MRRTLQPVRLSVDMPAILAYAEITGDFNPLHVDPVFAATTPMGGVIAHGTMSLNLVWQAIASTFGAAVAARSAIDVRFVRPVRVGDVVEAGGTESAERPGEFDVWVRNQEGIAVIEGSATLPAAPVPEAIGSAPD</sequence>
<gene>
    <name evidence="2" type="ORF">HNQ70_002153</name>
</gene>
<dbReference type="Gene3D" id="3.10.129.10">
    <property type="entry name" value="Hotdog Thioesterase"/>
    <property type="match status" value="1"/>
</dbReference>
<dbReference type="SUPFAM" id="SSF54637">
    <property type="entry name" value="Thioesterase/thiol ester dehydrase-isomerase"/>
    <property type="match status" value="1"/>
</dbReference>
<dbReference type="Proteomes" id="UP000532440">
    <property type="component" value="Unassembled WGS sequence"/>
</dbReference>
<dbReference type="CDD" id="cd03441">
    <property type="entry name" value="R_hydratase_like"/>
    <property type="match status" value="1"/>
</dbReference>
<protein>
    <submittedName>
        <fullName evidence="2">Acyl dehydratase</fullName>
    </submittedName>
</protein>
<proteinExistence type="predicted"/>
<evidence type="ECO:0000259" key="1">
    <source>
        <dbReference type="Pfam" id="PF01575"/>
    </source>
</evidence>
<organism evidence="2 3">
    <name type="scientific">Quisquiliibacterium transsilvanicum</name>
    <dbReference type="NCBI Taxonomy" id="1549638"/>
    <lineage>
        <taxon>Bacteria</taxon>
        <taxon>Pseudomonadati</taxon>
        <taxon>Pseudomonadota</taxon>
        <taxon>Betaproteobacteria</taxon>
        <taxon>Burkholderiales</taxon>
        <taxon>Burkholderiaceae</taxon>
        <taxon>Quisquiliibacterium</taxon>
    </lineage>
</organism>
<dbReference type="EMBL" id="JACHGB010000004">
    <property type="protein sequence ID" value="MBB5272139.1"/>
    <property type="molecule type" value="Genomic_DNA"/>
</dbReference>
<dbReference type="Pfam" id="PF01575">
    <property type="entry name" value="MaoC_dehydratas"/>
    <property type="match status" value="1"/>
</dbReference>
<reference evidence="2 3" key="1">
    <citation type="submission" date="2020-08" db="EMBL/GenBank/DDBJ databases">
        <title>Genomic Encyclopedia of Type Strains, Phase IV (KMG-IV): sequencing the most valuable type-strain genomes for metagenomic binning, comparative biology and taxonomic classification.</title>
        <authorList>
            <person name="Goeker M."/>
        </authorList>
    </citation>
    <scope>NUCLEOTIDE SEQUENCE [LARGE SCALE GENOMIC DNA]</scope>
    <source>
        <strain evidence="2 3">DSM 29781</strain>
    </source>
</reference>
<name>A0A7W8HHH6_9BURK</name>
<evidence type="ECO:0000313" key="2">
    <source>
        <dbReference type="EMBL" id="MBB5272139.1"/>
    </source>
</evidence>
<feature type="domain" description="MaoC-like" evidence="1">
    <location>
        <begin position="11"/>
        <end position="96"/>
    </location>
</feature>